<name>A0A4Q8ACP8_9MICC</name>
<evidence type="ECO:0000256" key="1">
    <source>
        <dbReference type="SAM" id="Phobius"/>
    </source>
</evidence>
<keyword evidence="3" id="KW-1185">Reference proteome</keyword>
<evidence type="ECO:0000313" key="2">
    <source>
        <dbReference type="EMBL" id="RZU61279.1"/>
    </source>
</evidence>
<dbReference type="EMBL" id="SHLA01000001">
    <property type="protein sequence ID" value="RZU61279.1"/>
    <property type="molecule type" value="Genomic_DNA"/>
</dbReference>
<dbReference type="AlphaFoldDB" id="A0A4Q8ACP8"/>
<dbReference type="Proteomes" id="UP000292685">
    <property type="component" value="Unassembled WGS sequence"/>
</dbReference>
<evidence type="ECO:0000313" key="3">
    <source>
        <dbReference type="Proteomes" id="UP000292685"/>
    </source>
</evidence>
<keyword evidence="1" id="KW-1133">Transmembrane helix</keyword>
<keyword evidence="1" id="KW-0812">Transmembrane</keyword>
<feature type="transmembrane region" description="Helical" evidence="1">
    <location>
        <begin position="44"/>
        <end position="66"/>
    </location>
</feature>
<sequence>MGRHAASTPDGARRPPAPAGAHAVLGWGLFAAVVVALAGPRLGLSVGASVAAGTTTAVAFTLLWLVTLRFARRASGD</sequence>
<protein>
    <submittedName>
        <fullName evidence="2">Uncharacterized protein</fullName>
    </submittedName>
</protein>
<feature type="transmembrane region" description="Helical" evidence="1">
    <location>
        <begin position="20"/>
        <end position="38"/>
    </location>
</feature>
<dbReference type="RefSeq" id="WP_102161331.1">
    <property type="nucleotide sequence ID" value="NZ_PGGT01000073.1"/>
</dbReference>
<reference evidence="2 3" key="1">
    <citation type="submission" date="2019-02" db="EMBL/GenBank/DDBJ databases">
        <title>Sequencing the genomes of 1000 actinobacteria strains.</title>
        <authorList>
            <person name="Klenk H.-P."/>
        </authorList>
    </citation>
    <scope>NUCLEOTIDE SEQUENCE [LARGE SCALE GENOMIC DNA]</scope>
    <source>
        <strain evidence="2 3">DSM 17364</strain>
    </source>
</reference>
<accession>A0A4Q8ACP8</accession>
<comment type="caution">
    <text evidence="2">The sequence shown here is derived from an EMBL/GenBank/DDBJ whole genome shotgun (WGS) entry which is preliminary data.</text>
</comment>
<organism evidence="2 3">
    <name type="scientific">Zhihengliuella halotolerans</name>
    <dbReference type="NCBI Taxonomy" id="370736"/>
    <lineage>
        <taxon>Bacteria</taxon>
        <taxon>Bacillati</taxon>
        <taxon>Actinomycetota</taxon>
        <taxon>Actinomycetes</taxon>
        <taxon>Micrococcales</taxon>
        <taxon>Micrococcaceae</taxon>
        <taxon>Zhihengliuella</taxon>
    </lineage>
</organism>
<keyword evidence="1" id="KW-0472">Membrane</keyword>
<proteinExistence type="predicted"/>
<gene>
    <name evidence="2" type="ORF">EV380_0844</name>
</gene>